<evidence type="ECO:0000259" key="4">
    <source>
        <dbReference type="SMART" id="SM00822"/>
    </source>
</evidence>
<dbReference type="InterPro" id="IPR036291">
    <property type="entry name" value="NAD(P)-bd_dom_sf"/>
</dbReference>
<dbReference type="InterPro" id="IPR002347">
    <property type="entry name" value="SDR_fam"/>
</dbReference>
<evidence type="ECO:0000256" key="1">
    <source>
        <dbReference type="ARBA" id="ARBA00006484"/>
    </source>
</evidence>
<reference evidence="6" key="1">
    <citation type="submission" date="2018-05" db="EMBL/GenBank/DDBJ databases">
        <authorList>
            <person name="Hao L."/>
        </authorList>
    </citation>
    <scope>NUCLEOTIDE SEQUENCE [LARGE SCALE GENOMIC DNA]</scope>
</reference>
<evidence type="ECO:0000313" key="5">
    <source>
        <dbReference type="EMBL" id="SQD93102.1"/>
    </source>
</evidence>
<dbReference type="Proteomes" id="UP000249818">
    <property type="component" value="Chromosome BARAN1"/>
</dbReference>
<proteinExistence type="inferred from homology"/>
<gene>
    <name evidence="5" type="ORF">BARAN1_1078</name>
</gene>
<dbReference type="GO" id="GO:0016491">
    <property type="term" value="F:oxidoreductase activity"/>
    <property type="evidence" value="ECO:0007669"/>
    <property type="project" value="UniProtKB-KW"/>
</dbReference>
<dbReference type="Gene3D" id="3.40.50.720">
    <property type="entry name" value="NAD(P)-binding Rossmann-like Domain"/>
    <property type="match status" value="1"/>
</dbReference>
<sequence>MSRLNGKVVIITGASSGIGAALARSCSKRGAHVALAARRGEQLAEVAVTCPGETMVVTCDVTVSEDRQRLVNAAVERWERIDVLVNNAGIGLYAPFDKTGEADLRALMEVDFMAVFGMTQLVLPLMRATGRGAIVSVASTGGLIAHAPNVSAYLAAKHAVVGLSRGLRRDLEGTGISVQVACPHLTDTGFFETGVGAEEMQVVAAPLRCLMDTAEDVAEGTVEQIGADPFVIFPTARSRAAYERFRDL</sequence>
<dbReference type="GO" id="GO:0016020">
    <property type="term" value="C:membrane"/>
    <property type="evidence" value="ECO:0007669"/>
    <property type="project" value="TreeGrafter"/>
</dbReference>
<evidence type="ECO:0000256" key="3">
    <source>
        <dbReference type="RuleBase" id="RU000363"/>
    </source>
</evidence>
<dbReference type="PRINTS" id="PR00081">
    <property type="entry name" value="GDHRDH"/>
</dbReference>
<dbReference type="PRINTS" id="PR00080">
    <property type="entry name" value="SDRFAMILY"/>
</dbReference>
<comment type="similarity">
    <text evidence="1 3">Belongs to the short-chain dehydrogenases/reductases (SDR) family.</text>
</comment>
<dbReference type="InterPro" id="IPR057326">
    <property type="entry name" value="KR_dom"/>
</dbReference>
<dbReference type="PANTHER" id="PTHR44196">
    <property type="entry name" value="DEHYDROGENASE/REDUCTASE SDR FAMILY MEMBER 7B"/>
    <property type="match status" value="1"/>
</dbReference>
<dbReference type="RefSeq" id="WP_157959498.1">
    <property type="nucleotide sequence ID" value="NZ_LS483254.1"/>
</dbReference>
<keyword evidence="2" id="KW-0560">Oxidoreductase</keyword>
<protein>
    <submittedName>
        <fullName evidence="5">Putative 3-oxoacyl-[acyl-carrier-protein] reductase, related to short chain alcohol dehydrogenases</fullName>
    </submittedName>
</protein>
<dbReference type="KEGG" id="bana:BARAN1_1078"/>
<evidence type="ECO:0000313" key="6">
    <source>
        <dbReference type="Proteomes" id="UP000249818"/>
    </source>
</evidence>
<keyword evidence="6" id="KW-1185">Reference proteome</keyword>
<dbReference type="PANTHER" id="PTHR44196:SF1">
    <property type="entry name" value="DEHYDROGENASE_REDUCTASE SDR FAMILY MEMBER 7B"/>
    <property type="match status" value="1"/>
</dbReference>
<dbReference type="SMART" id="SM00822">
    <property type="entry name" value="PKS_KR"/>
    <property type="match status" value="1"/>
</dbReference>
<accession>A0A2X3KKY2</accession>
<dbReference type="EMBL" id="LS483254">
    <property type="protein sequence ID" value="SQD93102.1"/>
    <property type="molecule type" value="Genomic_DNA"/>
</dbReference>
<dbReference type="OrthoDB" id="9775296at2"/>
<dbReference type="AlphaFoldDB" id="A0A2X3KKY2"/>
<dbReference type="FunFam" id="3.40.50.720:FF:000084">
    <property type="entry name" value="Short-chain dehydrogenase reductase"/>
    <property type="match status" value="1"/>
</dbReference>
<dbReference type="Pfam" id="PF00106">
    <property type="entry name" value="adh_short"/>
    <property type="match status" value="1"/>
</dbReference>
<name>A0A2X3KKY2_9BACT</name>
<organism evidence="5 6">
    <name type="scientific">Candidatus Bipolaricaulis anaerobius</name>
    <dbReference type="NCBI Taxonomy" id="2026885"/>
    <lineage>
        <taxon>Bacteria</taxon>
        <taxon>Candidatus Bipolaricaulota</taxon>
        <taxon>Candidatus Bipolaricaulia</taxon>
        <taxon>Candidatus Bipolaricaulales</taxon>
        <taxon>Candidatus Bipolaricaulaceae</taxon>
        <taxon>Candidatus Bipolaricaulis</taxon>
    </lineage>
</organism>
<feature type="domain" description="Ketoreductase" evidence="4">
    <location>
        <begin position="7"/>
        <end position="184"/>
    </location>
</feature>
<evidence type="ECO:0000256" key="2">
    <source>
        <dbReference type="ARBA" id="ARBA00023002"/>
    </source>
</evidence>
<dbReference type="SUPFAM" id="SSF51735">
    <property type="entry name" value="NAD(P)-binding Rossmann-fold domains"/>
    <property type="match status" value="1"/>
</dbReference>